<dbReference type="AlphaFoldDB" id="A0A160T1U3"/>
<dbReference type="EMBL" id="LN890655">
    <property type="protein sequence ID" value="CUS02370.2"/>
    <property type="molecule type" value="Genomic_DNA"/>
</dbReference>
<dbReference type="KEGG" id="pbf:CFX0092_A0489"/>
<name>A0A160T1U3_9CHLR</name>
<sequence length="56" mass="6301">MRVTSCYIVSGKESCRVVLTIVTDRCYLPFGTTGKYVIRRLNLVRAFQFLGASHSS</sequence>
<dbReference type="Proteomes" id="UP000215027">
    <property type="component" value="Chromosome I"/>
</dbReference>
<accession>A0A160T1U3</accession>
<proteinExistence type="predicted"/>
<reference evidence="1" key="1">
    <citation type="submission" date="2016-01" db="EMBL/GenBank/DDBJ databases">
        <authorList>
            <person name="Mcilroy J.S."/>
            <person name="Karst M S."/>
            <person name="Albertsen M."/>
        </authorList>
    </citation>
    <scope>NUCLEOTIDE SEQUENCE</scope>
    <source>
        <strain evidence="1">Cfx-K</strain>
    </source>
</reference>
<evidence type="ECO:0000313" key="2">
    <source>
        <dbReference type="Proteomes" id="UP000215027"/>
    </source>
</evidence>
<organism evidence="1 2">
    <name type="scientific">Candidatus Promineifilum breve</name>
    <dbReference type="NCBI Taxonomy" id="1806508"/>
    <lineage>
        <taxon>Bacteria</taxon>
        <taxon>Bacillati</taxon>
        <taxon>Chloroflexota</taxon>
        <taxon>Ardenticatenia</taxon>
        <taxon>Candidatus Promineifilales</taxon>
        <taxon>Candidatus Promineifilaceae</taxon>
        <taxon>Candidatus Promineifilum</taxon>
    </lineage>
</organism>
<gene>
    <name evidence="1" type="ORF">CFX0092_A0489</name>
</gene>
<protein>
    <submittedName>
        <fullName evidence="1">Uncharacterized protein</fullName>
    </submittedName>
</protein>
<keyword evidence="2" id="KW-1185">Reference proteome</keyword>
<evidence type="ECO:0000313" key="1">
    <source>
        <dbReference type="EMBL" id="CUS02370.2"/>
    </source>
</evidence>